<dbReference type="InterPro" id="IPR035892">
    <property type="entry name" value="C2_domain_sf"/>
</dbReference>
<dbReference type="GeneID" id="70235534"/>
<feature type="compositionally biased region" description="Basic and acidic residues" evidence="1">
    <location>
        <begin position="243"/>
        <end position="278"/>
    </location>
</feature>
<evidence type="ECO:0000256" key="1">
    <source>
        <dbReference type="SAM" id="MobiDB-lite"/>
    </source>
</evidence>
<dbReference type="PROSITE" id="PS50004">
    <property type="entry name" value="C2"/>
    <property type="match status" value="1"/>
</dbReference>
<keyword evidence="4" id="KW-1185">Reference proteome</keyword>
<sequence>MSKDQFKGSNSTGPKVYQPNNQLVVVVSKAYDLPNRRKLDKQSPYCVARIQDQVQKTKVIPRGGQSPQFDDELWFSLDGVEDTILTFFVYHQLKKDSELVCKAEIDFTPALRRSSKEGYDNWFPLSYKGKPAGRIFLEMTYYSSSTIVPAHIGLVTEHKNTNDKDLGYPFTAKSEPENEDRFGAEKEIHGSRIGTEQDRTTTACPSLNDGEKETSLDQAGFLKFFSNGWKLPYNLNWQSNRTATEKTPGERAQLDTAPKHKLFEDSSDDDSIRSKESLDSNLHGTPISNPFQVGKNFFSNIIFNYDNDDHAASLPHEPENTSPKVEYSFGSHKKTSNKFSPSNALDQNDDSPPPSPPSHRIPLMAVNPSKEKAFQTLAAARFSSENLNFSDTMTPDVLNKKSNALSYSQIRKLHRKKGGV</sequence>
<dbReference type="Pfam" id="PF00168">
    <property type="entry name" value="C2"/>
    <property type="match status" value="1"/>
</dbReference>
<dbReference type="SUPFAM" id="SSF49562">
    <property type="entry name" value="C2 domain (Calcium/lipid-binding domain, CaLB)"/>
    <property type="match status" value="1"/>
</dbReference>
<dbReference type="Proteomes" id="UP000769157">
    <property type="component" value="Unassembled WGS sequence"/>
</dbReference>
<dbReference type="AlphaFoldDB" id="A0A9P8P527"/>
<reference evidence="3" key="2">
    <citation type="submission" date="2021-01" db="EMBL/GenBank/DDBJ databases">
        <authorList>
            <person name="Schikora-Tamarit M.A."/>
        </authorList>
    </citation>
    <scope>NUCLEOTIDE SEQUENCE</scope>
    <source>
        <strain evidence="3">CBS6075</strain>
    </source>
</reference>
<dbReference type="InterPro" id="IPR000008">
    <property type="entry name" value="C2_dom"/>
</dbReference>
<feature type="region of interest" description="Disordered" evidence="1">
    <location>
        <begin position="193"/>
        <end position="212"/>
    </location>
</feature>
<dbReference type="Gene3D" id="2.60.40.150">
    <property type="entry name" value="C2 domain"/>
    <property type="match status" value="1"/>
</dbReference>
<evidence type="ECO:0000259" key="2">
    <source>
        <dbReference type="PROSITE" id="PS50004"/>
    </source>
</evidence>
<accession>A0A9P8P527</accession>
<comment type="caution">
    <text evidence="3">The sequence shown here is derived from an EMBL/GenBank/DDBJ whole genome shotgun (WGS) entry which is preliminary data.</text>
</comment>
<dbReference type="PANTHER" id="PTHR47052">
    <property type="entry name" value="CONSERVED SERINE PROLINE-RICH PROTEIN (AFU_ORTHOLOGUE AFUA_2G01790)"/>
    <property type="match status" value="1"/>
</dbReference>
<gene>
    <name evidence="3" type="ORF">OGAPHI_003569</name>
</gene>
<reference evidence="3" key="1">
    <citation type="journal article" date="2021" name="Open Biol.">
        <title>Shared evolutionary footprints suggest mitochondrial oxidative damage underlies multiple complex I losses in fungi.</title>
        <authorList>
            <person name="Schikora-Tamarit M.A."/>
            <person name="Marcet-Houben M."/>
            <person name="Nosek J."/>
            <person name="Gabaldon T."/>
        </authorList>
    </citation>
    <scope>NUCLEOTIDE SEQUENCE</scope>
    <source>
        <strain evidence="3">CBS6075</strain>
    </source>
</reference>
<feature type="region of interest" description="Disordered" evidence="1">
    <location>
        <begin position="312"/>
        <end position="361"/>
    </location>
</feature>
<feature type="compositionally biased region" description="Polar residues" evidence="1">
    <location>
        <begin position="337"/>
        <end position="346"/>
    </location>
</feature>
<protein>
    <recommendedName>
        <fullName evidence="2">C2 domain-containing protein</fullName>
    </recommendedName>
</protein>
<name>A0A9P8P527_9ASCO</name>
<feature type="domain" description="C2" evidence="2">
    <location>
        <begin position="2"/>
        <end position="123"/>
    </location>
</feature>
<dbReference type="OrthoDB" id="270970at2759"/>
<proteinExistence type="predicted"/>
<dbReference type="PANTHER" id="PTHR47052:SF3">
    <property type="entry name" value="INGRESSION PROTEIN 1"/>
    <property type="match status" value="1"/>
</dbReference>
<dbReference type="SMART" id="SM00239">
    <property type="entry name" value="C2"/>
    <property type="match status" value="1"/>
</dbReference>
<evidence type="ECO:0000313" key="4">
    <source>
        <dbReference type="Proteomes" id="UP000769157"/>
    </source>
</evidence>
<feature type="region of interest" description="Disordered" evidence="1">
    <location>
        <begin position="242"/>
        <end position="286"/>
    </location>
</feature>
<organism evidence="3 4">
    <name type="scientific">Ogataea philodendri</name>
    <dbReference type="NCBI Taxonomy" id="1378263"/>
    <lineage>
        <taxon>Eukaryota</taxon>
        <taxon>Fungi</taxon>
        <taxon>Dikarya</taxon>
        <taxon>Ascomycota</taxon>
        <taxon>Saccharomycotina</taxon>
        <taxon>Pichiomycetes</taxon>
        <taxon>Pichiales</taxon>
        <taxon>Pichiaceae</taxon>
        <taxon>Ogataea</taxon>
    </lineage>
</organism>
<dbReference type="RefSeq" id="XP_046060589.1">
    <property type="nucleotide sequence ID" value="XM_046204557.1"/>
</dbReference>
<dbReference type="InterPro" id="IPR052981">
    <property type="entry name" value="Ingression_C2_domain"/>
</dbReference>
<evidence type="ECO:0000313" key="3">
    <source>
        <dbReference type="EMBL" id="KAH3665385.1"/>
    </source>
</evidence>
<dbReference type="EMBL" id="JAEUBE010000295">
    <property type="protein sequence ID" value="KAH3665385.1"/>
    <property type="molecule type" value="Genomic_DNA"/>
</dbReference>